<dbReference type="Proteomes" id="UP000485058">
    <property type="component" value="Unassembled WGS sequence"/>
</dbReference>
<evidence type="ECO:0000313" key="1">
    <source>
        <dbReference type="EMBL" id="GFH08368.1"/>
    </source>
</evidence>
<name>A0A699YK94_HAELA</name>
<feature type="non-terminal residue" evidence="1">
    <location>
        <position position="159"/>
    </location>
</feature>
<sequence length="159" mass="17186">VQTEINRYHEEAAAAADFFTHSSALMTNHLKNGLLQMESDLLQLLHSLRLGHSTSVASKPGDVLANVDKLHAVAEAVVQSRCQLWQVLAQWDEVMDQWYSLPCTDKGAAADEVMPLEAGLRALGEQVAAITSLHVLDDVASTSTVTPQEAALGSHFALQ</sequence>
<protein>
    <submittedName>
        <fullName evidence="1">Uncharacterized protein</fullName>
    </submittedName>
</protein>
<dbReference type="AlphaFoldDB" id="A0A699YK94"/>
<comment type="caution">
    <text evidence="1">The sequence shown here is derived from an EMBL/GenBank/DDBJ whole genome shotgun (WGS) entry which is preliminary data.</text>
</comment>
<keyword evidence="2" id="KW-1185">Reference proteome</keyword>
<reference evidence="1 2" key="1">
    <citation type="submission" date="2020-02" db="EMBL/GenBank/DDBJ databases">
        <title>Draft genome sequence of Haematococcus lacustris strain NIES-144.</title>
        <authorList>
            <person name="Morimoto D."/>
            <person name="Nakagawa S."/>
            <person name="Yoshida T."/>
            <person name="Sawayama S."/>
        </authorList>
    </citation>
    <scope>NUCLEOTIDE SEQUENCE [LARGE SCALE GENOMIC DNA]</scope>
    <source>
        <strain evidence="1 2">NIES-144</strain>
    </source>
</reference>
<proteinExistence type="predicted"/>
<dbReference type="EMBL" id="BLLF01000156">
    <property type="protein sequence ID" value="GFH08368.1"/>
    <property type="molecule type" value="Genomic_DNA"/>
</dbReference>
<evidence type="ECO:0000313" key="2">
    <source>
        <dbReference type="Proteomes" id="UP000485058"/>
    </source>
</evidence>
<accession>A0A699YK94</accession>
<organism evidence="1 2">
    <name type="scientific">Haematococcus lacustris</name>
    <name type="common">Green alga</name>
    <name type="synonym">Haematococcus pluvialis</name>
    <dbReference type="NCBI Taxonomy" id="44745"/>
    <lineage>
        <taxon>Eukaryota</taxon>
        <taxon>Viridiplantae</taxon>
        <taxon>Chlorophyta</taxon>
        <taxon>core chlorophytes</taxon>
        <taxon>Chlorophyceae</taxon>
        <taxon>CS clade</taxon>
        <taxon>Chlamydomonadales</taxon>
        <taxon>Haematococcaceae</taxon>
        <taxon>Haematococcus</taxon>
    </lineage>
</organism>
<feature type="non-terminal residue" evidence="1">
    <location>
        <position position="1"/>
    </location>
</feature>
<gene>
    <name evidence="1" type="ORF">HaLaN_03315</name>
</gene>